<sequence length="128" mass="13029">MAKPSMTHSSNTTMILPYVFSDNAGSQRATIRVLSWSSCGLNTRRPQHGTIAGVEKSRGGTTASCSCCGCADGDCGRIITFTATSGAEPMAPEPSRLIGVSGCGGGFAVAVVVVEVVDGSPRAVTCVE</sequence>
<evidence type="ECO:0000313" key="1">
    <source>
        <dbReference type="EMBL" id="GIL56522.1"/>
    </source>
</evidence>
<dbReference type="Proteomes" id="UP000747399">
    <property type="component" value="Unassembled WGS sequence"/>
</dbReference>
<comment type="caution">
    <text evidence="1">The sequence shown here is derived from an EMBL/GenBank/DDBJ whole genome shotgun (WGS) entry which is preliminary data.</text>
</comment>
<name>A0A8J4B931_9CHLO</name>
<proteinExistence type="predicted"/>
<reference evidence="1" key="1">
    <citation type="journal article" date="2021" name="Proc. Natl. Acad. Sci. U.S.A.">
        <title>Three genomes in the algal genus Volvox reveal the fate of a haploid sex-determining region after a transition to homothallism.</title>
        <authorList>
            <person name="Yamamoto K."/>
            <person name="Hamaji T."/>
            <person name="Kawai-Toyooka H."/>
            <person name="Matsuzaki R."/>
            <person name="Takahashi F."/>
            <person name="Nishimura Y."/>
            <person name="Kawachi M."/>
            <person name="Noguchi H."/>
            <person name="Minakuchi Y."/>
            <person name="Umen J.G."/>
            <person name="Toyoda A."/>
            <person name="Nozaki H."/>
        </authorList>
    </citation>
    <scope>NUCLEOTIDE SEQUENCE</scope>
    <source>
        <strain evidence="1">NIES-3780</strain>
    </source>
</reference>
<accession>A0A8J4B931</accession>
<keyword evidence="2" id="KW-1185">Reference proteome</keyword>
<gene>
    <name evidence="1" type="ORF">Vafri_11868</name>
</gene>
<dbReference type="AlphaFoldDB" id="A0A8J4B931"/>
<protein>
    <submittedName>
        <fullName evidence="1">Uncharacterized protein</fullName>
    </submittedName>
</protein>
<evidence type="ECO:0000313" key="2">
    <source>
        <dbReference type="Proteomes" id="UP000747399"/>
    </source>
</evidence>
<organism evidence="1 2">
    <name type="scientific">Volvox africanus</name>
    <dbReference type="NCBI Taxonomy" id="51714"/>
    <lineage>
        <taxon>Eukaryota</taxon>
        <taxon>Viridiplantae</taxon>
        <taxon>Chlorophyta</taxon>
        <taxon>core chlorophytes</taxon>
        <taxon>Chlorophyceae</taxon>
        <taxon>CS clade</taxon>
        <taxon>Chlamydomonadales</taxon>
        <taxon>Volvocaceae</taxon>
        <taxon>Volvox</taxon>
    </lineage>
</organism>
<dbReference type="EMBL" id="BNCO01000024">
    <property type="protein sequence ID" value="GIL56522.1"/>
    <property type="molecule type" value="Genomic_DNA"/>
</dbReference>